<organism evidence="1 2">
    <name type="scientific">Batillaria attramentaria</name>
    <dbReference type="NCBI Taxonomy" id="370345"/>
    <lineage>
        <taxon>Eukaryota</taxon>
        <taxon>Metazoa</taxon>
        <taxon>Spiralia</taxon>
        <taxon>Lophotrochozoa</taxon>
        <taxon>Mollusca</taxon>
        <taxon>Gastropoda</taxon>
        <taxon>Caenogastropoda</taxon>
        <taxon>Sorbeoconcha</taxon>
        <taxon>Cerithioidea</taxon>
        <taxon>Batillariidae</taxon>
        <taxon>Batillaria</taxon>
    </lineage>
</organism>
<dbReference type="AlphaFoldDB" id="A0ABD0KXT1"/>
<evidence type="ECO:0000313" key="1">
    <source>
        <dbReference type="EMBL" id="KAK7491932.1"/>
    </source>
</evidence>
<protein>
    <submittedName>
        <fullName evidence="1">Uncharacterized protein</fullName>
    </submittedName>
</protein>
<proteinExistence type="predicted"/>
<accession>A0ABD0KXT1</accession>
<gene>
    <name evidence="1" type="ORF">BaRGS_00016778</name>
</gene>
<sequence>MVCGESGLVSQENTCTLQTKPIFNGRHPYMAGWSEDDLFSTRLNTCQQVTTTTSRICRSIQVVSGAYITMETAGQFARIPRWAAVQPGSHLAKKKWMLENFHQDTPVRAGIIFDLIYCCFRKNFCVHIYLLRSRAVINEEDHKRIMTSNDACVGQRSDE</sequence>
<dbReference type="EMBL" id="JACVVK020000108">
    <property type="protein sequence ID" value="KAK7491932.1"/>
    <property type="molecule type" value="Genomic_DNA"/>
</dbReference>
<reference evidence="1 2" key="1">
    <citation type="journal article" date="2023" name="Sci. Data">
        <title>Genome assembly of the Korean intertidal mud-creeper Batillaria attramentaria.</title>
        <authorList>
            <person name="Patra A.K."/>
            <person name="Ho P.T."/>
            <person name="Jun S."/>
            <person name="Lee S.J."/>
            <person name="Kim Y."/>
            <person name="Won Y.J."/>
        </authorList>
    </citation>
    <scope>NUCLEOTIDE SEQUENCE [LARGE SCALE GENOMIC DNA]</scope>
    <source>
        <strain evidence="1">Wonlab-2016</strain>
    </source>
</reference>
<evidence type="ECO:0000313" key="2">
    <source>
        <dbReference type="Proteomes" id="UP001519460"/>
    </source>
</evidence>
<name>A0ABD0KXT1_9CAEN</name>
<dbReference type="Proteomes" id="UP001519460">
    <property type="component" value="Unassembled WGS sequence"/>
</dbReference>
<comment type="caution">
    <text evidence="1">The sequence shown here is derived from an EMBL/GenBank/DDBJ whole genome shotgun (WGS) entry which is preliminary data.</text>
</comment>
<keyword evidence="2" id="KW-1185">Reference proteome</keyword>